<evidence type="ECO:0000313" key="2">
    <source>
        <dbReference type="Proteomes" id="UP000288024"/>
    </source>
</evidence>
<dbReference type="RefSeq" id="WP_127738753.1">
    <property type="nucleotide sequence ID" value="NZ_RZTZ01000004.1"/>
</dbReference>
<protein>
    <submittedName>
        <fullName evidence="1">Uncharacterized protein</fullName>
    </submittedName>
</protein>
<accession>A0A437KBF7</accession>
<reference evidence="1 2" key="1">
    <citation type="submission" date="2019-01" db="EMBL/GenBank/DDBJ databases">
        <title>Bacillus sp. M5HDSG1-1, whole genome shotgun sequence.</title>
        <authorList>
            <person name="Tuo L."/>
        </authorList>
    </citation>
    <scope>NUCLEOTIDE SEQUENCE [LARGE SCALE GENOMIC DNA]</scope>
    <source>
        <strain evidence="1 2">M5HDSG1-1</strain>
    </source>
</reference>
<dbReference type="EMBL" id="RZTZ01000004">
    <property type="protein sequence ID" value="RVT62801.1"/>
    <property type="molecule type" value="Genomic_DNA"/>
</dbReference>
<dbReference type="Proteomes" id="UP000288024">
    <property type="component" value="Unassembled WGS sequence"/>
</dbReference>
<sequence length="136" mass="15594">MKFQETDFTEELRGQIKNTECTLKDYIDSVLSEYKSVFASKSLEFDAGFDKEGNDPFIPGYRSTISIGIAEKNEELIGLHTIRIWECERFFWGMPVSKKIPGSKVIGELLDESFEEIKEELNEYINEFFADGIGSP</sequence>
<comment type="caution">
    <text evidence="1">The sequence shown here is derived from an EMBL/GenBank/DDBJ whole genome shotgun (WGS) entry which is preliminary data.</text>
</comment>
<evidence type="ECO:0000313" key="1">
    <source>
        <dbReference type="EMBL" id="RVT62801.1"/>
    </source>
</evidence>
<dbReference type="AlphaFoldDB" id="A0A437KBF7"/>
<keyword evidence="2" id="KW-1185">Reference proteome</keyword>
<organism evidence="1 2">
    <name type="scientific">Niallia taxi</name>
    <dbReference type="NCBI Taxonomy" id="2499688"/>
    <lineage>
        <taxon>Bacteria</taxon>
        <taxon>Bacillati</taxon>
        <taxon>Bacillota</taxon>
        <taxon>Bacilli</taxon>
        <taxon>Bacillales</taxon>
        <taxon>Bacillaceae</taxon>
        <taxon>Niallia</taxon>
    </lineage>
</organism>
<gene>
    <name evidence="1" type="ORF">EM808_13765</name>
</gene>
<name>A0A437KBF7_9BACI</name>
<proteinExistence type="predicted"/>